<accession>A0ABU2BEK5</accession>
<reference evidence="2 3" key="1">
    <citation type="submission" date="2023-07" db="EMBL/GenBank/DDBJ databases">
        <title>Sequencing the genomes of 1000 actinobacteria strains.</title>
        <authorList>
            <person name="Klenk H.-P."/>
        </authorList>
    </citation>
    <scope>NUCLEOTIDE SEQUENCE [LARGE SCALE GENOMIC DNA]</scope>
    <source>
        <strain evidence="2 3">DSM 20167</strain>
    </source>
</reference>
<dbReference type="EMBL" id="JAVDYI010000001">
    <property type="protein sequence ID" value="MDR7357033.1"/>
    <property type="molecule type" value="Genomic_DNA"/>
</dbReference>
<evidence type="ECO:0000313" key="2">
    <source>
        <dbReference type="EMBL" id="MDR7357033.1"/>
    </source>
</evidence>
<dbReference type="Proteomes" id="UP001183817">
    <property type="component" value="Unassembled WGS sequence"/>
</dbReference>
<gene>
    <name evidence="2" type="ORF">J2S64_000724</name>
</gene>
<organism evidence="2 3">
    <name type="scientific">Paeniglutamicibacter sulfureus</name>
    <dbReference type="NCBI Taxonomy" id="43666"/>
    <lineage>
        <taxon>Bacteria</taxon>
        <taxon>Bacillati</taxon>
        <taxon>Actinomycetota</taxon>
        <taxon>Actinomycetes</taxon>
        <taxon>Micrococcales</taxon>
        <taxon>Micrococcaceae</taxon>
        <taxon>Paeniglutamicibacter</taxon>
    </lineage>
</organism>
<feature type="compositionally biased region" description="Acidic residues" evidence="1">
    <location>
        <begin position="282"/>
        <end position="294"/>
    </location>
</feature>
<name>A0ABU2BEK5_9MICC</name>
<protein>
    <submittedName>
        <fullName evidence="2">Uncharacterized protein</fullName>
    </submittedName>
</protein>
<sequence>MTLNFVAPDAGAWIVQALQEQGRDADTANLVAGQVPRGFAAYARIFHPAMGTDGQPVRWDAIAKRRGSTMHALAQFAALSGIGEDGVPLAEDSWEGEAPGWDGLGAAELRAIAPLLAAHTATPGEIHLALWNGLAFIHGGDQVEVVIENDPALTEEENARRAEELAARAKAPAFSEEVRNAPTLQIGSGYRSFYVFRGDAEDLASPLWARTSLGEQRQSPNLAWPQDRAWLMSTELYEDSTIVGGSRGLIDALLGCAGIEAWEVDADSRLDAAGDTRNELPAADDEPFDPEELAGEYFQGEGN</sequence>
<dbReference type="RefSeq" id="WP_310288230.1">
    <property type="nucleotide sequence ID" value="NZ_BAAAWO010000001.1"/>
</dbReference>
<feature type="region of interest" description="Disordered" evidence="1">
    <location>
        <begin position="273"/>
        <end position="303"/>
    </location>
</feature>
<keyword evidence="3" id="KW-1185">Reference proteome</keyword>
<evidence type="ECO:0000256" key="1">
    <source>
        <dbReference type="SAM" id="MobiDB-lite"/>
    </source>
</evidence>
<comment type="caution">
    <text evidence="2">The sequence shown here is derived from an EMBL/GenBank/DDBJ whole genome shotgun (WGS) entry which is preliminary data.</text>
</comment>
<proteinExistence type="predicted"/>
<evidence type="ECO:0000313" key="3">
    <source>
        <dbReference type="Proteomes" id="UP001183817"/>
    </source>
</evidence>